<dbReference type="RefSeq" id="XP_013791045.1">
    <property type="nucleotide sequence ID" value="XM_013935591.2"/>
</dbReference>
<dbReference type="SUPFAM" id="SSF103473">
    <property type="entry name" value="MFS general substrate transporter"/>
    <property type="match status" value="1"/>
</dbReference>
<feature type="transmembrane region" description="Helical" evidence="7">
    <location>
        <begin position="292"/>
        <end position="312"/>
    </location>
</feature>
<feature type="transmembrane region" description="Helical" evidence="7">
    <location>
        <begin position="50"/>
        <end position="73"/>
    </location>
</feature>
<accession>A0ABM1BYE8</accession>
<feature type="transmembrane region" description="Helical" evidence="7">
    <location>
        <begin position="251"/>
        <end position="271"/>
    </location>
</feature>
<dbReference type="Pfam" id="PF12832">
    <property type="entry name" value="MFS_1_like"/>
    <property type="match status" value="1"/>
</dbReference>
<feature type="region of interest" description="Disordered" evidence="6">
    <location>
        <begin position="569"/>
        <end position="588"/>
    </location>
</feature>
<feature type="compositionally biased region" description="Low complexity" evidence="6">
    <location>
        <begin position="570"/>
        <end position="588"/>
    </location>
</feature>
<evidence type="ECO:0000256" key="5">
    <source>
        <dbReference type="ARBA" id="ARBA00023136"/>
    </source>
</evidence>
<dbReference type="InterPro" id="IPR051717">
    <property type="entry name" value="MFS_MFSD6"/>
</dbReference>
<keyword evidence="3 7" id="KW-0812">Transmembrane</keyword>
<evidence type="ECO:0000313" key="9">
    <source>
        <dbReference type="Proteomes" id="UP000694941"/>
    </source>
</evidence>
<dbReference type="InterPro" id="IPR024989">
    <property type="entry name" value="MFS_assoc_dom"/>
</dbReference>
<evidence type="ECO:0000256" key="7">
    <source>
        <dbReference type="SAM" id="Phobius"/>
    </source>
</evidence>
<comment type="subcellular location">
    <subcellularLocation>
        <location evidence="1">Membrane</location>
        <topology evidence="1">Multi-pass membrane protein</topology>
    </subcellularLocation>
</comment>
<keyword evidence="9" id="KW-1185">Reference proteome</keyword>
<feature type="transmembrane region" description="Helical" evidence="7">
    <location>
        <begin position="520"/>
        <end position="544"/>
    </location>
</feature>
<feature type="transmembrane region" description="Helical" evidence="7">
    <location>
        <begin position="25"/>
        <end position="44"/>
    </location>
</feature>
<name>A0ABM1BYE8_LIMPO</name>
<evidence type="ECO:0000256" key="1">
    <source>
        <dbReference type="ARBA" id="ARBA00004141"/>
    </source>
</evidence>
<feature type="transmembrane region" description="Helical" evidence="7">
    <location>
        <begin position="492"/>
        <end position="514"/>
    </location>
</feature>
<proteinExistence type="inferred from homology"/>
<evidence type="ECO:0000256" key="4">
    <source>
        <dbReference type="ARBA" id="ARBA00022989"/>
    </source>
</evidence>
<evidence type="ECO:0000256" key="2">
    <source>
        <dbReference type="ARBA" id="ARBA00005241"/>
    </source>
</evidence>
<dbReference type="InterPro" id="IPR036259">
    <property type="entry name" value="MFS_trans_sf"/>
</dbReference>
<dbReference type="GeneID" id="106474895"/>
<dbReference type="CDD" id="cd17335">
    <property type="entry name" value="MFS_MFSD6"/>
    <property type="match status" value="1"/>
</dbReference>
<organism evidence="9 10">
    <name type="scientific">Limulus polyphemus</name>
    <name type="common">Atlantic horseshoe crab</name>
    <dbReference type="NCBI Taxonomy" id="6850"/>
    <lineage>
        <taxon>Eukaryota</taxon>
        <taxon>Metazoa</taxon>
        <taxon>Ecdysozoa</taxon>
        <taxon>Arthropoda</taxon>
        <taxon>Chelicerata</taxon>
        <taxon>Merostomata</taxon>
        <taxon>Xiphosura</taxon>
        <taxon>Limulidae</taxon>
        <taxon>Limulus</taxon>
    </lineage>
</organism>
<feature type="transmembrane region" description="Helical" evidence="7">
    <location>
        <begin position="399"/>
        <end position="418"/>
    </location>
</feature>
<feature type="transmembrane region" description="Helical" evidence="7">
    <location>
        <begin position="324"/>
        <end position="345"/>
    </location>
</feature>
<gene>
    <name evidence="10" type="primary">LOC106474895</name>
</gene>
<evidence type="ECO:0000313" key="10">
    <source>
        <dbReference type="RefSeq" id="XP_013791045.1"/>
    </source>
</evidence>
<feature type="transmembrane region" description="Helical" evidence="7">
    <location>
        <begin position="85"/>
        <end position="103"/>
    </location>
</feature>
<feature type="transmembrane region" description="Helical" evidence="7">
    <location>
        <begin position="462"/>
        <end position="480"/>
    </location>
</feature>
<evidence type="ECO:0000256" key="6">
    <source>
        <dbReference type="SAM" id="MobiDB-lite"/>
    </source>
</evidence>
<dbReference type="PANTHER" id="PTHR16172">
    <property type="entry name" value="MAJOR FACILITATOR SUPERFAMILY DOMAIN-CONTAINING PROTEIN 6-LIKE"/>
    <property type="match status" value="1"/>
</dbReference>
<dbReference type="Proteomes" id="UP000694941">
    <property type="component" value="Unplaced"/>
</dbReference>
<evidence type="ECO:0000259" key="8">
    <source>
        <dbReference type="Pfam" id="PF12832"/>
    </source>
</evidence>
<feature type="domain" description="Major facilitator superfamily associated" evidence="8">
    <location>
        <begin position="22"/>
        <end position="525"/>
    </location>
</feature>
<feature type="transmembrane region" description="Helical" evidence="7">
    <location>
        <begin position="430"/>
        <end position="450"/>
    </location>
</feature>
<dbReference type="Gene3D" id="1.20.1250.20">
    <property type="entry name" value="MFS general substrate transporter like domains"/>
    <property type="match status" value="3"/>
</dbReference>
<keyword evidence="5 7" id="KW-0472">Membrane</keyword>
<keyword evidence="4 7" id="KW-1133">Transmembrane helix</keyword>
<protein>
    <submittedName>
        <fullName evidence="10">Major facilitator superfamily domain-containing protein 6-like</fullName>
    </submittedName>
</protein>
<comment type="similarity">
    <text evidence="2">Belongs to the major facilitator superfamily. MFSD6 family.</text>
</comment>
<reference evidence="10" key="1">
    <citation type="submission" date="2025-08" db="UniProtKB">
        <authorList>
            <consortium name="RefSeq"/>
        </authorList>
    </citation>
    <scope>IDENTIFICATION</scope>
    <source>
        <tissue evidence="10">Muscle</tissue>
    </source>
</reference>
<feature type="transmembrane region" description="Helical" evidence="7">
    <location>
        <begin position="366"/>
        <end position="387"/>
    </location>
</feature>
<dbReference type="PANTHER" id="PTHR16172:SF30">
    <property type="entry name" value="SUGAR BABY, ISOFORM C"/>
    <property type="match status" value="1"/>
</dbReference>
<evidence type="ECO:0000256" key="3">
    <source>
        <dbReference type="ARBA" id="ARBA00022692"/>
    </source>
</evidence>
<sequence length="588" mass="65302">MSSEKGENVVGSKFKINTVLLPIKIHYFIFFAALAGLIPFLPVFAKQLGISSTALGLIYTILPILVMIFRPLVGSLVDHFQNLRLILIVMLVLTIVFYLAIYFTPHPANPLGSKIPMLAEFECFTNDSGLFLNFKNMSCISIHLYDETNDSFCGGLCNKCFPSMHLDIQGIEENIERFNNFTTGLCNEKSQGTFEINSLIRKSDIFQNATDFLFESHFTCSNLQNMSCFVDCNFHTDKCFISRNVYKTLQFWLFFIFSIIGWVASGVTVSLSDTACHEMLVGTEYEYGKQRLWGTLGWGVAAVLSGYLIRISSKESTFVDYSPGFFVLAVLLFCDIFVILFAKVSKPKPSKHMKRDLGNVLKQGRTIGVIIVIFIIGCLMGLLWSYLFWYLENLGADQLLMGIVLAIQCFIGELPFFFFSEWIINKISCIHVFTLSLASFGIRFILYSLIKNPWHVLPLELLQGPGFGSFYTAMTLYAKTSAPPGTEATMQGILGGCFEGLGVAVGSLLGGVGFDHLGGGLTFQVAGLIALVACGLHCIFHFILNRIEAKKALQKSVSRQLNETTLFLKPSTSQSGSSSSPLEELSSF</sequence>